<protein>
    <submittedName>
        <fullName evidence="1">Uncharacterized protein</fullName>
    </submittedName>
</protein>
<dbReference type="AlphaFoldDB" id="A0A0C9X3D0"/>
<keyword evidence="2" id="KW-1185">Reference proteome</keyword>
<reference evidence="2" key="2">
    <citation type="submission" date="2015-01" db="EMBL/GenBank/DDBJ databases">
        <title>Evolutionary Origins and Diversification of the Mycorrhizal Mutualists.</title>
        <authorList>
            <consortium name="DOE Joint Genome Institute"/>
            <consortium name="Mycorrhizal Genomics Consortium"/>
            <person name="Kohler A."/>
            <person name="Kuo A."/>
            <person name="Nagy L.G."/>
            <person name="Floudas D."/>
            <person name="Copeland A."/>
            <person name="Barry K.W."/>
            <person name="Cichocki N."/>
            <person name="Veneault-Fourrey C."/>
            <person name="LaButti K."/>
            <person name="Lindquist E.A."/>
            <person name="Lipzen A."/>
            <person name="Lundell T."/>
            <person name="Morin E."/>
            <person name="Murat C."/>
            <person name="Riley R."/>
            <person name="Ohm R."/>
            <person name="Sun H."/>
            <person name="Tunlid A."/>
            <person name="Henrissat B."/>
            <person name="Grigoriev I.V."/>
            <person name="Hibbett D.S."/>
            <person name="Martin F."/>
        </authorList>
    </citation>
    <scope>NUCLEOTIDE SEQUENCE [LARGE SCALE GENOMIC DNA]</scope>
    <source>
        <strain evidence="2">LaAM-08-1</strain>
    </source>
</reference>
<gene>
    <name evidence="1" type="ORF">K443DRAFT_14742</name>
</gene>
<evidence type="ECO:0000313" key="2">
    <source>
        <dbReference type="Proteomes" id="UP000054477"/>
    </source>
</evidence>
<dbReference type="Proteomes" id="UP000054477">
    <property type="component" value="Unassembled WGS sequence"/>
</dbReference>
<accession>A0A0C9X3D0</accession>
<dbReference type="HOGENOM" id="CLU_2996838_0_0_1"/>
<proteinExistence type="predicted"/>
<reference evidence="1 2" key="1">
    <citation type="submission" date="2014-04" db="EMBL/GenBank/DDBJ databases">
        <authorList>
            <consortium name="DOE Joint Genome Institute"/>
            <person name="Kuo A."/>
            <person name="Kohler A."/>
            <person name="Nagy L.G."/>
            <person name="Floudas D."/>
            <person name="Copeland A."/>
            <person name="Barry K.W."/>
            <person name="Cichocki N."/>
            <person name="Veneault-Fourrey C."/>
            <person name="LaButti K."/>
            <person name="Lindquist E.A."/>
            <person name="Lipzen A."/>
            <person name="Lundell T."/>
            <person name="Morin E."/>
            <person name="Murat C."/>
            <person name="Sun H."/>
            <person name="Tunlid A."/>
            <person name="Henrissat B."/>
            <person name="Grigoriev I.V."/>
            <person name="Hibbett D.S."/>
            <person name="Martin F."/>
            <person name="Nordberg H.P."/>
            <person name="Cantor M.N."/>
            <person name="Hua S.X."/>
        </authorList>
    </citation>
    <scope>NUCLEOTIDE SEQUENCE [LARGE SCALE GENOMIC DNA]</scope>
    <source>
        <strain evidence="1 2">LaAM-08-1</strain>
    </source>
</reference>
<name>A0A0C9X3D0_9AGAR</name>
<organism evidence="1 2">
    <name type="scientific">Laccaria amethystina LaAM-08-1</name>
    <dbReference type="NCBI Taxonomy" id="1095629"/>
    <lineage>
        <taxon>Eukaryota</taxon>
        <taxon>Fungi</taxon>
        <taxon>Dikarya</taxon>
        <taxon>Basidiomycota</taxon>
        <taxon>Agaricomycotina</taxon>
        <taxon>Agaricomycetes</taxon>
        <taxon>Agaricomycetidae</taxon>
        <taxon>Agaricales</taxon>
        <taxon>Agaricineae</taxon>
        <taxon>Hydnangiaceae</taxon>
        <taxon>Laccaria</taxon>
    </lineage>
</organism>
<evidence type="ECO:0000313" key="1">
    <source>
        <dbReference type="EMBL" id="KIJ91027.1"/>
    </source>
</evidence>
<dbReference type="EMBL" id="KN839067">
    <property type="protein sequence ID" value="KIJ91027.1"/>
    <property type="molecule type" value="Genomic_DNA"/>
</dbReference>
<sequence length="57" mass="6437">MYITAFSENDIFPERVSLQMDGRANSTPDREDFFSSTNAELCLSPTKIDVFPQSGFL</sequence>